<organism evidence="10 11">
    <name type="scientific">Savagea serpentis</name>
    <dbReference type="NCBI Taxonomy" id="2785297"/>
    <lineage>
        <taxon>Bacteria</taxon>
        <taxon>Bacillati</taxon>
        <taxon>Bacillota</taxon>
        <taxon>Bacilli</taxon>
        <taxon>Bacillales</taxon>
        <taxon>Caryophanaceae</taxon>
        <taxon>Savagea</taxon>
    </lineage>
</organism>
<evidence type="ECO:0000259" key="9">
    <source>
        <dbReference type="PROSITE" id="PS51755"/>
    </source>
</evidence>
<dbReference type="Gene3D" id="6.10.250.690">
    <property type="match status" value="1"/>
</dbReference>
<dbReference type="GO" id="GO:0005829">
    <property type="term" value="C:cytosol"/>
    <property type="evidence" value="ECO:0007669"/>
    <property type="project" value="TreeGrafter"/>
</dbReference>
<dbReference type="InterPro" id="IPR011006">
    <property type="entry name" value="CheY-like_superfamily"/>
</dbReference>
<evidence type="ECO:0000313" key="10">
    <source>
        <dbReference type="EMBL" id="MBF4500749.1"/>
    </source>
</evidence>
<dbReference type="CDD" id="cd00383">
    <property type="entry name" value="trans_reg_C"/>
    <property type="match status" value="1"/>
</dbReference>
<dbReference type="SMART" id="SM00448">
    <property type="entry name" value="REC"/>
    <property type="match status" value="1"/>
</dbReference>
<dbReference type="GO" id="GO:0000976">
    <property type="term" value="F:transcription cis-regulatory region binding"/>
    <property type="evidence" value="ECO:0007669"/>
    <property type="project" value="TreeGrafter"/>
</dbReference>
<dbReference type="SMART" id="SM00862">
    <property type="entry name" value="Trans_reg_C"/>
    <property type="match status" value="1"/>
</dbReference>
<keyword evidence="11" id="KW-1185">Reference proteome</keyword>
<proteinExistence type="predicted"/>
<evidence type="ECO:0000256" key="4">
    <source>
        <dbReference type="ARBA" id="ARBA00023125"/>
    </source>
</evidence>
<evidence type="ECO:0000256" key="7">
    <source>
        <dbReference type="PROSITE-ProRule" id="PRU01091"/>
    </source>
</evidence>
<keyword evidence="2" id="KW-0902">Two-component regulatory system</keyword>
<dbReference type="Proteomes" id="UP000622653">
    <property type="component" value="Unassembled WGS sequence"/>
</dbReference>
<name>A0A8J7KL20_9BACL</name>
<evidence type="ECO:0000256" key="3">
    <source>
        <dbReference type="ARBA" id="ARBA00023015"/>
    </source>
</evidence>
<keyword evidence="4 7" id="KW-0238">DNA-binding</keyword>
<dbReference type="PROSITE" id="PS50110">
    <property type="entry name" value="RESPONSE_REGULATORY"/>
    <property type="match status" value="1"/>
</dbReference>
<comment type="caution">
    <text evidence="10">The sequence shown here is derived from an EMBL/GenBank/DDBJ whole genome shotgun (WGS) entry which is preliminary data.</text>
</comment>
<keyword evidence="1 6" id="KW-0597">Phosphoprotein</keyword>
<evidence type="ECO:0000256" key="2">
    <source>
        <dbReference type="ARBA" id="ARBA00023012"/>
    </source>
</evidence>
<reference evidence="10" key="1">
    <citation type="submission" date="2020-11" db="EMBL/GenBank/DDBJ databases">
        <title>Multidrug resistant novel bacterium Savagea serpentis sp. nov., isolated from the scats of a vine snake (Ahaetulla nasuta).</title>
        <authorList>
            <person name="Venkata Ramana V."/>
            <person name="Vikas Patil S."/>
            <person name="Yogita Lugani V."/>
        </authorList>
    </citation>
    <scope>NUCLEOTIDE SEQUENCE</scope>
    <source>
        <strain evidence="10">SN6</strain>
    </source>
</reference>
<dbReference type="GO" id="GO:0032993">
    <property type="term" value="C:protein-DNA complex"/>
    <property type="evidence" value="ECO:0007669"/>
    <property type="project" value="TreeGrafter"/>
</dbReference>
<keyword evidence="5" id="KW-0804">Transcription</keyword>
<dbReference type="CDD" id="cd17574">
    <property type="entry name" value="REC_OmpR"/>
    <property type="match status" value="1"/>
</dbReference>
<evidence type="ECO:0000256" key="6">
    <source>
        <dbReference type="PROSITE-ProRule" id="PRU00169"/>
    </source>
</evidence>
<dbReference type="InterPro" id="IPR001867">
    <property type="entry name" value="OmpR/PhoB-type_DNA-bd"/>
</dbReference>
<evidence type="ECO:0000256" key="5">
    <source>
        <dbReference type="ARBA" id="ARBA00023163"/>
    </source>
</evidence>
<sequence>MPTIVIAEDEMPIRRVLALYFERAGYDVLQAENGEEALRFWKEHTIDGFVLDIMMPFVDGWTVLETIRAESDVPIIMLTALGDAPNRIQGLKKGADDYIAKPFEAEEVVLRMEAIFKRIAPSRFVYGSLVIVPEGHTVTLNGRTINLTPKDFAMLAFLARHPNRTFTREEIIEHVWGNFYEGSDRAIDVAVKRIRQALRDWPAEEGQIKTIRGTGYQFHVPA</sequence>
<feature type="domain" description="Response regulatory" evidence="8">
    <location>
        <begin position="3"/>
        <end position="116"/>
    </location>
</feature>
<dbReference type="InterPro" id="IPR036388">
    <property type="entry name" value="WH-like_DNA-bd_sf"/>
</dbReference>
<feature type="modified residue" description="4-aspartylphosphate" evidence="6">
    <location>
        <position position="52"/>
    </location>
</feature>
<dbReference type="Pfam" id="PF00486">
    <property type="entry name" value="Trans_reg_C"/>
    <property type="match status" value="1"/>
</dbReference>
<dbReference type="Pfam" id="PF00072">
    <property type="entry name" value="Response_reg"/>
    <property type="match status" value="1"/>
</dbReference>
<accession>A0A8J7KL20</accession>
<gene>
    <name evidence="10" type="ORF">IRY55_05165</name>
</gene>
<dbReference type="FunFam" id="3.40.50.2300:FF:000001">
    <property type="entry name" value="DNA-binding response regulator PhoB"/>
    <property type="match status" value="1"/>
</dbReference>
<dbReference type="SUPFAM" id="SSF52172">
    <property type="entry name" value="CheY-like"/>
    <property type="match status" value="1"/>
</dbReference>
<dbReference type="PROSITE" id="PS51755">
    <property type="entry name" value="OMPR_PHOB"/>
    <property type="match status" value="1"/>
</dbReference>
<dbReference type="GO" id="GO:0000156">
    <property type="term" value="F:phosphorelay response regulator activity"/>
    <property type="evidence" value="ECO:0007669"/>
    <property type="project" value="TreeGrafter"/>
</dbReference>
<evidence type="ECO:0000313" key="11">
    <source>
        <dbReference type="Proteomes" id="UP000622653"/>
    </source>
</evidence>
<evidence type="ECO:0000259" key="8">
    <source>
        <dbReference type="PROSITE" id="PS50110"/>
    </source>
</evidence>
<dbReference type="AlphaFoldDB" id="A0A8J7KL20"/>
<dbReference type="PANTHER" id="PTHR48111:SF1">
    <property type="entry name" value="TWO-COMPONENT RESPONSE REGULATOR ORR33"/>
    <property type="match status" value="1"/>
</dbReference>
<dbReference type="Gene3D" id="1.10.10.10">
    <property type="entry name" value="Winged helix-like DNA-binding domain superfamily/Winged helix DNA-binding domain"/>
    <property type="match status" value="1"/>
</dbReference>
<feature type="DNA-binding region" description="OmpR/PhoB-type" evidence="7">
    <location>
        <begin position="121"/>
        <end position="220"/>
    </location>
</feature>
<dbReference type="PANTHER" id="PTHR48111">
    <property type="entry name" value="REGULATOR OF RPOS"/>
    <property type="match status" value="1"/>
</dbReference>
<protein>
    <submittedName>
        <fullName evidence="10">Response regulator transcription factor</fullName>
    </submittedName>
</protein>
<dbReference type="InterPro" id="IPR039420">
    <property type="entry name" value="WalR-like"/>
</dbReference>
<dbReference type="Gene3D" id="3.40.50.2300">
    <property type="match status" value="1"/>
</dbReference>
<dbReference type="RefSeq" id="WP_194562172.1">
    <property type="nucleotide sequence ID" value="NZ_JADKPV010000001.1"/>
</dbReference>
<evidence type="ECO:0000256" key="1">
    <source>
        <dbReference type="ARBA" id="ARBA00022553"/>
    </source>
</evidence>
<dbReference type="EMBL" id="JADKPV010000001">
    <property type="protein sequence ID" value="MBF4500749.1"/>
    <property type="molecule type" value="Genomic_DNA"/>
</dbReference>
<feature type="domain" description="OmpR/PhoB-type" evidence="9">
    <location>
        <begin position="121"/>
        <end position="220"/>
    </location>
</feature>
<dbReference type="InterPro" id="IPR001789">
    <property type="entry name" value="Sig_transdc_resp-reg_receiver"/>
</dbReference>
<dbReference type="GO" id="GO:0006355">
    <property type="term" value="P:regulation of DNA-templated transcription"/>
    <property type="evidence" value="ECO:0007669"/>
    <property type="project" value="InterPro"/>
</dbReference>
<keyword evidence="3" id="KW-0805">Transcription regulation</keyword>